<evidence type="ECO:0000313" key="3">
    <source>
        <dbReference type="Proteomes" id="UP001176521"/>
    </source>
</evidence>
<dbReference type="AlphaFoldDB" id="A0AAN6JSK5"/>
<proteinExistence type="predicted"/>
<evidence type="ECO:0000256" key="1">
    <source>
        <dbReference type="SAM" id="MobiDB-lite"/>
    </source>
</evidence>
<feature type="compositionally biased region" description="Basic residues" evidence="1">
    <location>
        <begin position="92"/>
        <end position="104"/>
    </location>
</feature>
<feature type="compositionally biased region" description="Polar residues" evidence="1">
    <location>
        <begin position="212"/>
        <end position="227"/>
    </location>
</feature>
<feature type="compositionally biased region" description="Polar residues" evidence="1">
    <location>
        <begin position="178"/>
        <end position="192"/>
    </location>
</feature>
<gene>
    <name evidence="2" type="ORF">OC842_002034</name>
</gene>
<feature type="compositionally biased region" description="Basic and acidic residues" evidence="1">
    <location>
        <begin position="679"/>
        <end position="689"/>
    </location>
</feature>
<feature type="region of interest" description="Disordered" evidence="1">
    <location>
        <begin position="176"/>
        <end position="246"/>
    </location>
</feature>
<sequence>MDTQNMSVAVQVALQIIGVDGGYDSDDEQYCRQALRWLQDPTSLQGEQDLLHLSEGTGRARSKTDADKTGTARDECDGTNINDEAGDDCPPKRKGRARMSQEKRRRLARRKEREALMLLGLPPIPSSAPAHNPTFRLPPLITNTLASVASSNLSPEERAAAVEAARVLVASSGLFNLPSRNPARSATRTSSVDLLDRRQGSLPNLRSARTAFGSQSTLSYFPSSLDSPDTPFSRLSDGPSEHGHRQLTAGSIHSQGSYTGSLYGMPSLSHGGSVGSSPASTPLQTPDNFMAPLPATLLPADAHSIGPDPRKTMPPLMGSSDALVLPNPAAVYGSSKAMPSLAVPNVRVMPPTPHSKGLLSSVSVPKMTTGHEGRVSGGGGEEQRGPPRFDGRLGLLDDDLFPPLSSSVSRSSGLSSSVKTGYGPIGTPKKMGSGAYANLPSIAVPASSQQHLNRPRSHTSLSISPSAPSFAMTPGLETAFMSGFSFGGSGGAATSSAATGSAADDAIARVEASWRAHQIRHDQQLAPTSGQRPHSQSVLYPPSAAERPMTMGLPSLSLPLPFSAGGSAAASSALAPSSSPSSPTTTTTSSSTSSSSPSSCTAPGPSMMMMASAPFYKPQQQQQQQQQQRYSMSNGSGPSSYPGAPRTSSPPHIDLSSGGFATSALGIELNMGGPLDFGGPRRAEPVADV</sequence>
<feature type="region of interest" description="Disordered" evidence="1">
    <location>
        <begin position="269"/>
        <end position="294"/>
    </location>
</feature>
<feature type="region of interest" description="Disordered" evidence="1">
    <location>
        <begin position="523"/>
        <end position="552"/>
    </location>
</feature>
<protein>
    <submittedName>
        <fullName evidence="2">Uncharacterized protein</fullName>
    </submittedName>
</protein>
<evidence type="ECO:0000313" key="2">
    <source>
        <dbReference type="EMBL" id="KAK0536283.1"/>
    </source>
</evidence>
<dbReference type="EMBL" id="JAPDMQ010000079">
    <property type="protein sequence ID" value="KAK0536283.1"/>
    <property type="molecule type" value="Genomic_DNA"/>
</dbReference>
<name>A0AAN6JSK5_9BASI</name>
<reference evidence="2" key="1">
    <citation type="journal article" date="2023" name="PhytoFront">
        <title>Draft Genome Resources of Seven Strains of Tilletia horrida, Causal Agent of Kernel Smut of Rice.</title>
        <authorList>
            <person name="Khanal S."/>
            <person name="Antony Babu S."/>
            <person name="Zhou X.G."/>
        </authorList>
    </citation>
    <scope>NUCLEOTIDE SEQUENCE</scope>
    <source>
        <strain evidence="2">TX3</strain>
    </source>
</reference>
<keyword evidence="3" id="KW-1185">Reference proteome</keyword>
<feature type="region of interest" description="Disordered" evidence="1">
    <location>
        <begin position="446"/>
        <end position="467"/>
    </location>
</feature>
<feature type="compositionally biased region" description="Low complexity" evidence="1">
    <location>
        <begin position="567"/>
        <end position="628"/>
    </location>
</feature>
<feature type="region of interest" description="Disordered" evidence="1">
    <location>
        <begin position="51"/>
        <end position="104"/>
    </location>
</feature>
<feature type="compositionally biased region" description="Polar residues" evidence="1">
    <location>
        <begin position="629"/>
        <end position="639"/>
    </location>
</feature>
<comment type="caution">
    <text evidence="2">The sequence shown here is derived from an EMBL/GenBank/DDBJ whole genome shotgun (WGS) entry which is preliminary data.</text>
</comment>
<dbReference type="Proteomes" id="UP001176521">
    <property type="component" value="Unassembled WGS sequence"/>
</dbReference>
<feature type="compositionally biased region" description="Polar residues" evidence="1">
    <location>
        <begin position="525"/>
        <end position="538"/>
    </location>
</feature>
<feature type="compositionally biased region" description="Polar residues" evidence="1">
    <location>
        <begin position="275"/>
        <end position="287"/>
    </location>
</feature>
<accession>A0AAN6JSK5</accession>
<organism evidence="2 3">
    <name type="scientific">Tilletia horrida</name>
    <dbReference type="NCBI Taxonomy" id="155126"/>
    <lineage>
        <taxon>Eukaryota</taxon>
        <taxon>Fungi</taxon>
        <taxon>Dikarya</taxon>
        <taxon>Basidiomycota</taxon>
        <taxon>Ustilaginomycotina</taxon>
        <taxon>Exobasidiomycetes</taxon>
        <taxon>Tilletiales</taxon>
        <taxon>Tilletiaceae</taxon>
        <taxon>Tilletia</taxon>
    </lineage>
</organism>
<feature type="compositionally biased region" description="Low complexity" evidence="1">
    <location>
        <begin position="401"/>
        <end position="418"/>
    </location>
</feature>
<feature type="region of interest" description="Disordered" evidence="1">
    <location>
        <begin position="567"/>
        <end position="689"/>
    </location>
</feature>
<feature type="region of interest" description="Disordered" evidence="1">
    <location>
        <begin position="366"/>
        <end position="426"/>
    </location>
</feature>
<feature type="compositionally biased region" description="Basic and acidic residues" evidence="1">
    <location>
        <begin position="381"/>
        <end position="391"/>
    </location>
</feature>
<feature type="compositionally biased region" description="Basic and acidic residues" evidence="1">
    <location>
        <begin position="62"/>
        <end position="76"/>
    </location>
</feature>